<name>A0A3D8H8W5_9BACT</name>
<evidence type="ECO:0000256" key="1">
    <source>
        <dbReference type="SAM" id="Phobius"/>
    </source>
</evidence>
<dbReference type="Proteomes" id="UP000256321">
    <property type="component" value="Unassembled WGS sequence"/>
</dbReference>
<feature type="transmembrane region" description="Helical" evidence="1">
    <location>
        <begin position="12"/>
        <end position="29"/>
    </location>
</feature>
<keyword evidence="5" id="KW-1185">Reference proteome</keyword>
<accession>A0A3D8H8W5</accession>
<sequence length="68" mass="7259">MSTKKNKSSIYIYIIITIIGCVLACSSIIPNDYLKLVVVMGALGTGLYGIMKGLSTPSTTEETAVDEK</sequence>
<dbReference type="EMBL" id="JACRTI010000085">
    <property type="protein sequence ID" value="MBC8603823.1"/>
    <property type="molecule type" value="Genomic_DNA"/>
</dbReference>
<dbReference type="RefSeq" id="WP_115501321.1">
    <property type="nucleotide sequence ID" value="NZ_JACRTI010000085.1"/>
</dbReference>
<organism evidence="3 4">
    <name type="scientific">Parabacteroides acidifaciens</name>
    <dbReference type="NCBI Taxonomy" id="2290935"/>
    <lineage>
        <taxon>Bacteria</taxon>
        <taxon>Pseudomonadati</taxon>
        <taxon>Bacteroidota</taxon>
        <taxon>Bacteroidia</taxon>
        <taxon>Bacteroidales</taxon>
        <taxon>Tannerellaceae</taxon>
        <taxon>Parabacteroides</taxon>
    </lineage>
</organism>
<dbReference type="Proteomes" id="UP000629596">
    <property type="component" value="Unassembled WGS sequence"/>
</dbReference>
<reference evidence="3 4" key="1">
    <citation type="submission" date="2018-07" db="EMBL/GenBank/DDBJ databases">
        <title>Parabacteroides acidifaciens nov. sp., isolated from human feces.</title>
        <authorList>
            <person name="Wang Y.J."/>
        </authorList>
    </citation>
    <scope>NUCLEOTIDE SEQUENCE [LARGE SCALE GENOMIC DNA]</scope>
    <source>
        <strain evidence="3 4">426-9</strain>
    </source>
</reference>
<keyword evidence="1" id="KW-0472">Membrane</keyword>
<proteinExistence type="predicted"/>
<evidence type="ECO:0008006" key="6">
    <source>
        <dbReference type="Google" id="ProtNLM"/>
    </source>
</evidence>
<reference evidence="2 5" key="2">
    <citation type="submission" date="2020-08" db="EMBL/GenBank/DDBJ databases">
        <title>Genome public.</title>
        <authorList>
            <person name="Liu C."/>
            <person name="Sun Q."/>
        </authorList>
    </citation>
    <scope>NUCLEOTIDE SEQUENCE [LARGE SCALE GENOMIC DNA]</scope>
    <source>
        <strain evidence="2 5">426_9</strain>
    </source>
</reference>
<keyword evidence="1" id="KW-1133">Transmembrane helix</keyword>
<evidence type="ECO:0000313" key="5">
    <source>
        <dbReference type="Proteomes" id="UP000629596"/>
    </source>
</evidence>
<keyword evidence="1" id="KW-0812">Transmembrane</keyword>
<evidence type="ECO:0000313" key="4">
    <source>
        <dbReference type="Proteomes" id="UP000256321"/>
    </source>
</evidence>
<gene>
    <name evidence="3" type="ORF">DWU89_19625</name>
    <name evidence="2" type="ORF">H8784_19120</name>
</gene>
<protein>
    <recommendedName>
        <fullName evidence="6">Lipoprotein</fullName>
    </recommendedName>
</protein>
<dbReference type="AlphaFoldDB" id="A0A3D8H8W5"/>
<dbReference type="PROSITE" id="PS51257">
    <property type="entry name" value="PROKAR_LIPOPROTEIN"/>
    <property type="match status" value="1"/>
</dbReference>
<evidence type="ECO:0000313" key="2">
    <source>
        <dbReference type="EMBL" id="MBC8603823.1"/>
    </source>
</evidence>
<feature type="transmembrane region" description="Helical" evidence="1">
    <location>
        <begin position="35"/>
        <end position="51"/>
    </location>
</feature>
<dbReference type="EMBL" id="QREV01000085">
    <property type="protein sequence ID" value="RDU47425.1"/>
    <property type="molecule type" value="Genomic_DNA"/>
</dbReference>
<evidence type="ECO:0000313" key="3">
    <source>
        <dbReference type="EMBL" id="RDU47425.1"/>
    </source>
</evidence>
<comment type="caution">
    <text evidence="3">The sequence shown here is derived from an EMBL/GenBank/DDBJ whole genome shotgun (WGS) entry which is preliminary data.</text>
</comment>